<keyword evidence="2" id="KW-0808">Transferase</keyword>
<dbReference type="InterPro" id="IPR051678">
    <property type="entry name" value="AGP_Transferase"/>
</dbReference>
<dbReference type="AlphaFoldDB" id="A0A9P3PIJ5"/>
<dbReference type="OrthoDB" id="8300194at2759"/>
<accession>A0A9P3PIJ5</accession>
<feature type="domain" description="Aminoglycoside phosphotransferase" evidence="1">
    <location>
        <begin position="79"/>
        <end position="237"/>
    </location>
</feature>
<dbReference type="PANTHER" id="PTHR21310">
    <property type="entry name" value="AMINOGLYCOSIDE PHOSPHOTRANSFERASE-RELATED-RELATED"/>
    <property type="match status" value="1"/>
</dbReference>
<dbReference type="SUPFAM" id="SSF56112">
    <property type="entry name" value="Protein kinase-like (PK-like)"/>
    <property type="match status" value="1"/>
</dbReference>
<reference evidence="2" key="1">
    <citation type="submission" date="2022-07" db="EMBL/GenBank/DDBJ databases">
        <title>The genome of Lyophyllum shimeji provides insight into the initial evolution of ectomycorrhizal fungal genome.</title>
        <authorList>
            <person name="Kobayashi Y."/>
            <person name="Shibata T."/>
            <person name="Hirakawa H."/>
            <person name="Shigenobu S."/>
            <person name="Nishiyama T."/>
            <person name="Yamada A."/>
            <person name="Hasebe M."/>
            <person name="Kawaguchi M."/>
        </authorList>
    </citation>
    <scope>NUCLEOTIDE SEQUENCE</scope>
    <source>
        <strain evidence="2">AT787</strain>
    </source>
</reference>
<name>A0A9P3PIJ5_LYOSH</name>
<evidence type="ECO:0000313" key="3">
    <source>
        <dbReference type="Proteomes" id="UP001063166"/>
    </source>
</evidence>
<dbReference type="GO" id="GO:0016301">
    <property type="term" value="F:kinase activity"/>
    <property type="evidence" value="ECO:0007669"/>
    <property type="project" value="UniProtKB-KW"/>
</dbReference>
<dbReference type="Pfam" id="PF01636">
    <property type="entry name" value="APH"/>
    <property type="match status" value="1"/>
</dbReference>
<sequence length="253" mass="28901">MTSSPQQPSVSLPTWDHLSSSSDEALFKAFEDTPYRFPSPWLINPVSIRRIATDAVMRTTIPIPAVRRVLGADQMSGIIIDYIPGRTLAHCWPALTFWQRVRIIWIIRGYIRQLRRVRPTKAGSRALFPGPVANEPEECIGPMFTEYGAGPFASYEELTAWFMHKLDVNRRVTKYPPESQRMAFDSSLPLVLTHLDLHPNNVIVGDDGRVWLIDWETAGFYPQWFEYASMRAGWDILGRWKLIGWALNTGALL</sequence>
<keyword evidence="2" id="KW-0418">Kinase</keyword>
<dbReference type="Proteomes" id="UP001063166">
    <property type="component" value="Unassembled WGS sequence"/>
</dbReference>
<evidence type="ECO:0000313" key="2">
    <source>
        <dbReference type="EMBL" id="GLB36840.1"/>
    </source>
</evidence>
<dbReference type="InterPro" id="IPR002575">
    <property type="entry name" value="Aminoglycoside_PTrfase"/>
</dbReference>
<comment type="caution">
    <text evidence="2">The sequence shown here is derived from an EMBL/GenBank/DDBJ whole genome shotgun (WGS) entry which is preliminary data.</text>
</comment>
<evidence type="ECO:0000259" key="1">
    <source>
        <dbReference type="Pfam" id="PF01636"/>
    </source>
</evidence>
<dbReference type="EMBL" id="BRPK01000003">
    <property type="protein sequence ID" value="GLB36840.1"/>
    <property type="molecule type" value="Genomic_DNA"/>
</dbReference>
<organism evidence="2 3">
    <name type="scientific">Lyophyllum shimeji</name>
    <name type="common">Hon-shimeji</name>
    <name type="synonym">Tricholoma shimeji</name>
    <dbReference type="NCBI Taxonomy" id="47721"/>
    <lineage>
        <taxon>Eukaryota</taxon>
        <taxon>Fungi</taxon>
        <taxon>Dikarya</taxon>
        <taxon>Basidiomycota</taxon>
        <taxon>Agaricomycotina</taxon>
        <taxon>Agaricomycetes</taxon>
        <taxon>Agaricomycetidae</taxon>
        <taxon>Agaricales</taxon>
        <taxon>Tricholomatineae</taxon>
        <taxon>Lyophyllaceae</taxon>
        <taxon>Lyophyllum</taxon>
    </lineage>
</organism>
<dbReference type="PANTHER" id="PTHR21310:SF39">
    <property type="entry name" value="AMINOGLYCOSIDE PHOSPHOTRANSFERASE DOMAIN-CONTAINING PROTEIN"/>
    <property type="match status" value="1"/>
</dbReference>
<keyword evidence="3" id="KW-1185">Reference proteome</keyword>
<dbReference type="Gene3D" id="3.90.1200.10">
    <property type="match status" value="1"/>
</dbReference>
<gene>
    <name evidence="2" type="ORF">LshimejAT787_0311270</name>
</gene>
<protein>
    <submittedName>
        <fullName evidence="2">Choline/ethanolamine kinase</fullName>
    </submittedName>
</protein>
<dbReference type="InterPro" id="IPR011009">
    <property type="entry name" value="Kinase-like_dom_sf"/>
</dbReference>
<proteinExistence type="predicted"/>